<dbReference type="SMART" id="SM00166">
    <property type="entry name" value="UBX"/>
    <property type="match status" value="1"/>
</dbReference>
<feature type="region of interest" description="Disordered" evidence="3">
    <location>
        <begin position="1"/>
        <end position="46"/>
    </location>
</feature>
<reference evidence="5 6" key="1">
    <citation type="journal article" date="2018" name="MBio">
        <title>Comparative Genomics Reveals the Core Gene Toolbox for the Fungus-Insect Symbiosis.</title>
        <authorList>
            <person name="Wang Y."/>
            <person name="Stata M."/>
            <person name="Wang W."/>
            <person name="Stajich J.E."/>
            <person name="White M.M."/>
            <person name="Moncalvo J.M."/>
        </authorList>
    </citation>
    <scope>NUCLEOTIDE SEQUENCE [LARGE SCALE GENOMIC DNA]</scope>
    <source>
        <strain evidence="5 6">SC-DP-2</strain>
    </source>
</reference>
<dbReference type="Pfam" id="PF00789">
    <property type="entry name" value="UBX"/>
    <property type="match status" value="1"/>
</dbReference>
<organism evidence="5 6">
    <name type="scientific">Smittium megazygosporum</name>
    <dbReference type="NCBI Taxonomy" id="133381"/>
    <lineage>
        <taxon>Eukaryota</taxon>
        <taxon>Fungi</taxon>
        <taxon>Fungi incertae sedis</taxon>
        <taxon>Zoopagomycota</taxon>
        <taxon>Kickxellomycotina</taxon>
        <taxon>Harpellomycetes</taxon>
        <taxon>Harpellales</taxon>
        <taxon>Legeriomycetaceae</taxon>
        <taxon>Smittium</taxon>
    </lineage>
</organism>
<dbReference type="Gene3D" id="3.40.30.10">
    <property type="entry name" value="Glutaredoxin"/>
    <property type="match status" value="1"/>
</dbReference>
<proteinExistence type="predicted"/>
<dbReference type="AlphaFoldDB" id="A0A2T9YD75"/>
<dbReference type="EMBL" id="MBFS01002974">
    <property type="protein sequence ID" value="PVU90255.1"/>
    <property type="molecule type" value="Genomic_DNA"/>
</dbReference>
<comment type="caution">
    <text evidence="5">The sequence shown here is derived from an EMBL/GenBank/DDBJ whole genome shotgun (WGS) entry which is preliminary data.</text>
</comment>
<dbReference type="GO" id="GO:0005783">
    <property type="term" value="C:endoplasmic reticulum"/>
    <property type="evidence" value="ECO:0007669"/>
    <property type="project" value="TreeGrafter"/>
</dbReference>
<evidence type="ECO:0000256" key="2">
    <source>
        <dbReference type="SAM" id="Coils"/>
    </source>
</evidence>
<dbReference type="GO" id="GO:0036503">
    <property type="term" value="P:ERAD pathway"/>
    <property type="evidence" value="ECO:0007669"/>
    <property type="project" value="TreeGrafter"/>
</dbReference>
<feature type="coiled-coil region" evidence="2">
    <location>
        <begin position="273"/>
        <end position="340"/>
    </location>
</feature>
<evidence type="ECO:0000313" key="6">
    <source>
        <dbReference type="Proteomes" id="UP000245609"/>
    </source>
</evidence>
<dbReference type="Proteomes" id="UP000245609">
    <property type="component" value="Unassembled WGS sequence"/>
</dbReference>
<feature type="region of interest" description="Disordered" evidence="3">
    <location>
        <begin position="409"/>
        <end position="428"/>
    </location>
</feature>
<dbReference type="InterPro" id="IPR050730">
    <property type="entry name" value="UBX_domain-protein"/>
</dbReference>
<sequence>MDNLESLNLSGMANNSQSAGSNQPLLPSDSEIPDSQHSEEHANTPNSNQVLENFTITPQSSVPAFSFMPLFVWPFSLISSIISGLVFRTLNLFGINKSVTSGNFDGYTAAPTSSSNVITENPELINANSAVKWLVKNCEQYPPIFMGEYSSALATARRAFKYLLIILISEIQDNSNDLLEILREKELIDYINSNNVIFWMGSVLESSGMQVAETLTSGKLPLFALAAPKFDPESNSFRLSIVARMDGIPETATAEAVKSRFLTNWMQTPISRYNNIIQSARNEQEERNRARELRLQQDAAYEASLTRDRIREDNLRIEKEEQKKRELRRQEKRIARENLAKNRQQWRLNVFQKYFDRPEPTGTPSDGVCTLSIRLSNGARIKRKFCGDDPLERIYMFIDTYDLFENKNSQSNQGKQLMPSASLEKDNTKDSDNIATQIDGYVHNYDFKVITAFPKIEISPSTESIRVFLEEQKLWPNVALIVDPLDSDELLTSEEE</sequence>
<gene>
    <name evidence="5" type="ORF">BB560_006221</name>
</gene>
<evidence type="ECO:0000259" key="4">
    <source>
        <dbReference type="PROSITE" id="PS50033"/>
    </source>
</evidence>
<feature type="domain" description="UBX" evidence="4">
    <location>
        <begin position="364"/>
        <end position="482"/>
    </location>
</feature>
<dbReference type="CDD" id="cd01767">
    <property type="entry name" value="UBX"/>
    <property type="match status" value="1"/>
</dbReference>
<keyword evidence="6" id="KW-1185">Reference proteome</keyword>
<evidence type="ECO:0000313" key="5">
    <source>
        <dbReference type="EMBL" id="PVU90255.1"/>
    </source>
</evidence>
<protein>
    <recommendedName>
        <fullName evidence="4">UBX domain-containing protein</fullName>
    </recommendedName>
</protein>
<dbReference type="SUPFAM" id="SSF52833">
    <property type="entry name" value="Thioredoxin-like"/>
    <property type="match status" value="1"/>
</dbReference>
<dbReference type="InterPro" id="IPR001012">
    <property type="entry name" value="UBX_dom"/>
</dbReference>
<dbReference type="PANTHER" id="PTHR23322">
    <property type="entry name" value="FAS-ASSOCIATED PROTEIN"/>
    <property type="match status" value="1"/>
</dbReference>
<dbReference type="GO" id="GO:0043130">
    <property type="term" value="F:ubiquitin binding"/>
    <property type="evidence" value="ECO:0007669"/>
    <property type="project" value="TreeGrafter"/>
</dbReference>
<evidence type="ECO:0000256" key="1">
    <source>
        <dbReference type="ARBA" id="ARBA00023054"/>
    </source>
</evidence>
<dbReference type="OrthoDB" id="1026733at2759"/>
<name>A0A2T9YD75_9FUNG</name>
<dbReference type="SUPFAM" id="SSF54236">
    <property type="entry name" value="Ubiquitin-like"/>
    <property type="match status" value="1"/>
</dbReference>
<keyword evidence="1 2" id="KW-0175">Coiled coil</keyword>
<dbReference type="STRING" id="133381.A0A2T9YD75"/>
<dbReference type="InterPro" id="IPR036249">
    <property type="entry name" value="Thioredoxin-like_sf"/>
</dbReference>
<evidence type="ECO:0000256" key="3">
    <source>
        <dbReference type="SAM" id="MobiDB-lite"/>
    </source>
</evidence>
<dbReference type="InterPro" id="IPR006577">
    <property type="entry name" value="UAS"/>
</dbReference>
<dbReference type="PANTHER" id="PTHR23322:SF1">
    <property type="entry name" value="FAS-ASSOCIATED FACTOR 2"/>
    <property type="match status" value="1"/>
</dbReference>
<feature type="compositionally biased region" description="Polar residues" evidence="3">
    <location>
        <begin position="1"/>
        <end position="25"/>
    </location>
</feature>
<dbReference type="InterPro" id="IPR029071">
    <property type="entry name" value="Ubiquitin-like_domsf"/>
</dbReference>
<accession>A0A2T9YD75</accession>
<dbReference type="Gene3D" id="3.10.20.90">
    <property type="entry name" value="Phosphatidylinositol 3-kinase Catalytic Subunit, Chain A, domain 1"/>
    <property type="match status" value="1"/>
</dbReference>
<dbReference type="SMART" id="SM00594">
    <property type="entry name" value="UAS"/>
    <property type="match status" value="1"/>
</dbReference>
<dbReference type="PROSITE" id="PS50033">
    <property type="entry name" value="UBX"/>
    <property type="match status" value="1"/>
</dbReference>